<feature type="transmembrane region" description="Helical" evidence="7">
    <location>
        <begin position="168"/>
        <end position="188"/>
    </location>
</feature>
<feature type="transmembrane region" description="Helical" evidence="7">
    <location>
        <begin position="232"/>
        <end position="251"/>
    </location>
</feature>
<evidence type="ECO:0000313" key="9">
    <source>
        <dbReference type="Proteomes" id="UP000538292"/>
    </source>
</evidence>
<feature type="transmembrane region" description="Helical" evidence="7">
    <location>
        <begin position="423"/>
        <end position="446"/>
    </location>
</feature>
<evidence type="ECO:0000256" key="7">
    <source>
        <dbReference type="SAM" id="Phobius"/>
    </source>
</evidence>
<feature type="transmembrane region" description="Helical" evidence="7">
    <location>
        <begin position="127"/>
        <end position="148"/>
    </location>
</feature>
<keyword evidence="3" id="KW-1003">Cell membrane</keyword>
<evidence type="ECO:0000256" key="5">
    <source>
        <dbReference type="ARBA" id="ARBA00022989"/>
    </source>
</evidence>
<dbReference type="AlphaFoldDB" id="A0A7W1XSZ6"/>
<feature type="transmembrane region" description="Helical" evidence="7">
    <location>
        <begin position="82"/>
        <end position="106"/>
    </location>
</feature>
<evidence type="ECO:0000256" key="1">
    <source>
        <dbReference type="ARBA" id="ARBA00004651"/>
    </source>
</evidence>
<feature type="transmembrane region" description="Helical" evidence="7">
    <location>
        <begin position="200"/>
        <end position="220"/>
    </location>
</feature>
<feature type="transmembrane region" description="Helical" evidence="7">
    <location>
        <begin position="452"/>
        <end position="473"/>
    </location>
</feature>
<keyword evidence="5 7" id="KW-1133">Transmembrane helix</keyword>
<name>A0A7W1XSZ6_9BACL</name>
<reference evidence="8 9" key="1">
    <citation type="submission" date="2020-07" db="EMBL/GenBank/DDBJ databases">
        <title>Thermoactinomyces phylogeny.</title>
        <authorList>
            <person name="Dunlap C."/>
        </authorList>
    </citation>
    <scope>NUCLEOTIDE SEQUENCE [LARGE SCALE GENOMIC DNA]</scope>
    <source>
        <strain evidence="8 9">AMNI-1</strain>
    </source>
</reference>
<feature type="transmembrane region" description="Helical" evidence="7">
    <location>
        <begin position="396"/>
        <end position="416"/>
    </location>
</feature>
<keyword evidence="6 7" id="KW-0472">Membrane</keyword>
<comment type="caution">
    <text evidence="8">The sequence shown here is derived from an EMBL/GenBank/DDBJ whole genome shotgun (WGS) entry which is preliminary data.</text>
</comment>
<feature type="transmembrane region" description="Helical" evidence="7">
    <location>
        <begin position="358"/>
        <end position="376"/>
    </location>
</feature>
<protein>
    <submittedName>
        <fullName evidence="8">MATE family efflux transporter</fullName>
    </submittedName>
</protein>
<feature type="transmembrane region" description="Helical" evidence="7">
    <location>
        <begin position="276"/>
        <end position="302"/>
    </location>
</feature>
<dbReference type="EMBL" id="JACEOL010000033">
    <property type="protein sequence ID" value="MBA4602664.1"/>
    <property type="molecule type" value="Genomic_DNA"/>
</dbReference>
<evidence type="ECO:0000256" key="4">
    <source>
        <dbReference type="ARBA" id="ARBA00022692"/>
    </source>
</evidence>
<keyword evidence="2" id="KW-0813">Transport</keyword>
<dbReference type="GO" id="GO:0005886">
    <property type="term" value="C:plasma membrane"/>
    <property type="evidence" value="ECO:0007669"/>
    <property type="project" value="UniProtKB-SubCell"/>
</dbReference>
<dbReference type="GO" id="GO:0042910">
    <property type="term" value="F:xenobiotic transmembrane transporter activity"/>
    <property type="evidence" value="ECO:0007669"/>
    <property type="project" value="InterPro"/>
</dbReference>
<feature type="transmembrane region" description="Helical" evidence="7">
    <location>
        <begin position="322"/>
        <end position="346"/>
    </location>
</feature>
<dbReference type="InterPro" id="IPR052031">
    <property type="entry name" value="Membrane_Transporter-Flippase"/>
</dbReference>
<gene>
    <name evidence="8" type="ORF">H2C83_10135</name>
</gene>
<dbReference type="NCBIfam" id="TIGR00797">
    <property type="entry name" value="matE"/>
    <property type="match status" value="1"/>
</dbReference>
<dbReference type="InterPro" id="IPR048279">
    <property type="entry name" value="MdtK-like"/>
</dbReference>
<dbReference type="PIRSF" id="PIRSF006603">
    <property type="entry name" value="DinF"/>
    <property type="match status" value="1"/>
</dbReference>
<accession>A0A7W1XSZ6</accession>
<organism evidence="8 9">
    <name type="scientific">Thermoactinomyces mirandus</name>
    <dbReference type="NCBI Taxonomy" id="2756294"/>
    <lineage>
        <taxon>Bacteria</taxon>
        <taxon>Bacillati</taxon>
        <taxon>Bacillota</taxon>
        <taxon>Bacilli</taxon>
        <taxon>Bacillales</taxon>
        <taxon>Thermoactinomycetaceae</taxon>
        <taxon>Thermoactinomyces</taxon>
    </lineage>
</organism>
<dbReference type="InterPro" id="IPR002528">
    <property type="entry name" value="MATE_fam"/>
</dbReference>
<sequence>METRCDQTKTERGKITVSHESHAISNNKVSFSSKKEHTIDFSLPLWKTMFIFLMPLIYSNILQSLGGTVSSVLIGKHLGENALAAASTVLPLAFFLISFVTGLGSASSILIGQAHGSKNMERMKSTVGTSLSFSFILGLFSLTIGLLFSDQLLSLIEIPEEIKRDSASYMHMLFSGLPFLFPYVIYTTLLRGTGDSKTPFYFLIISTVLTILLTPLFLFGWGVPKMGLEGAALAQIVASIITFILLVIYLLKIGHPLALDKTTVKKLKLDPQILRLMIKIGLPTSIQMIVISISEIAIVTFVNHFGPQATAAYGVINQVINYVHIPAMSLAIAIGIFGAQMIGANLQGRLDELVKTTVRMNYIIGILLTGIIYLFSRQVLSIFLTDPSTIEIAQKSLYFTLWAFILLGHNIILSGLMRSSGTVFWPTLIIITAVIVTEIPSAYILSKFFGLYGVWMAYPVSFTVSLIGQYVYYHKFWKGKTHRRFFDEA</sequence>
<proteinExistence type="predicted"/>
<dbReference type="GO" id="GO:0015297">
    <property type="term" value="F:antiporter activity"/>
    <property type="evidence" value="ECO:0007669"/>
    <property type="project" value="InterPro"/>
</dbReference>
<evidence type="ECO:0000256" key="2">
    <source>
        <dbReference type="ARBA" id="ARBA00022448"/>
    </source>
</evidence>
<dbReference type="PANTHER" id="PTHR43549:SF3">
    <property type="entry name" value="MULTIDRUG RESISTANCE PROTEIN YPNP-RELATED"/>
    <property type="match status" value="1"/>
</dbReference>
<evidence type="ECO:0000256" key="3">
    <source>
        <dbReference type="ARBA" id="ARBA00022475"/>
    </source>
</evidence>
<keyword evidence="4 7" id="KW-0812">Transmembrane</keyword>
<keyword evidence="9" id="KW-1185">Reference proteome</keyword>
<dbReference type="Proteomes" id="UP000538292">
    <property type="component" value="Unassembled WGS sequence"/>
</dbReference>
<evidence type="ECO:0000256" key="6">
    <source>
        <dbReference type="ARBA" id="ARBA00023136"/>
    </source>
</evidence>
<comment type="subcellular location">
    <subcellularLocation>
        <location evidence="1">Cell membrane</location>
        <topology evidence="1">Multi-pass membrane protein</topology>
    </subcellularLocation>
</comment>
<dbReference type="Pfam" id="PF01554">
    <property type="entry name" value="MatE"/>
    <property type="match status" value="2"/>
</dbReference>
<dbReference type="CDD" id="cd13138">
    <property type="entry name" value="MATE_yoeA_like"/>
    <property type="match status" value="1"/>
</dbReference>
<evidence type="ECO:0000313" key="8">
    <source>
        <dbReference type="EMBL" id="MBA4602664.1"/>
    </source>
</evidence>
<dbReference type="PANTHER" id="PTHR43549">
    <property type="entry name" value="MULTIDRUG RESISTANCE PROTEIN YPNP-RELATED"/>
    <property type="match status" value="1"/>
</dbReference>